<reference evidence="5" key="1">
    <citation type="submission" date="2020-12" db="EMBL/GenBank/DDBJ databases">
        <title>Vagococcus allomyrinae sp. nov. and Enterococcus lavae sp. nov., isolated from the larvae of Allomyrina dichotoma.</title>
        <authorList>
            <person name="Lee S.D."/>
        </authorList>
    </citation>
    <scope>NUCLEOTIDE SEQUENCE</scope>
    <source>
        <strain evidence="5">BWB3-3</strain>
    </source>
</reference>
<sequence length="369" mass="40643">MITQAMKRLMVVVSMAGIMIVGLFFPGRVLADETTENVVGFNYKVEYPENQLGTNKGYFDLVLSPGQEQVVNITLSNPGKEKIAVDVLLNGTKTNPNGVIEYGVTEIENDASLKFPFEEIVSGPESVELAGGEVKNLELTIKMPATSFEGVVLGGIQMRKANQETGEVAQGATVKNEYSYVVAMVLKNNEADVPPEIQINKASGSQRNFRNSVVINLSNIQPFLVTNKLAIETQIMKKGAQEVLYERKQTGMSIAPNSQMDFFVSMNGEQMIPGDYTANVLATIDDQKWEKKLDFKITKEEADKYNKRDVGLVQDRGLDWKMVALIVGGILVVVIVIFVSVRMVQKGQKKANGKSEAKFSSRKSSGKKR</sequence>
<feature type="domain" description="WxL Interacting Protein host binding" evidence="4">
    <location>
        <begin position="170"/>
        <end position="307"/>
    </location>
</feature>
<dbReference type="InterPro" id="IPR021759">
    <property type="entry name" value="WxLIP_HBD"/>
</dbReference>
<dbReference type="Proteomes" id="UP000674938">
    <property type="component" value="Unassembled WGS sequence"/>
</dbReference>
<dbReference type="InterPro" id="IPR010317">
    <property type="entry name" value="WxLIP_PGBD"/>
</dbReference>
<name>A0A940P9N8_9ENTE</name>
<keyword evidence="2" id="KW-1133">Transmembrane helix</keyword>
<evidence type="ECO:0000259" key="3">
    <source>
        <dbReference type="Pfam" id="PF06030"/>
    </source>
</evidence>
<dbReference type="RefSeq" id="WP_209531400.1">
    <property type="nucleotide sequence ID" value="NZ_JAEEGA010000017.1"/>
</dbReference>
<organism evidence="5 6">
    <name type="scientific">Vagococcus allomyrinae</name>
    <dbReference type="NCBI Taxonomy" id="2794353"/>
    <lineage>
        <taxon>Bacteria</taxon>
        <taxon>Bacillati</taxon>
        <taxon>Bacillota</taxon>
        <taxon>Bacilli</taxon>
        <taxon>Lactobacillales</taxon>
        <taxon>Enterococcaceae</taxon>
        <taxon>Vagococcus</taxon>
    </lineage>
</organism>
<evidence type="ECO:0000259" key="4">
    <source>
        <dbReference type="Pfam" id="PF11797"/>
    </source>
</evidence>
<accession>A0A940P9N8</accession>
<evidence type="ECO:0000256" key="2">
    <source>
        <dbReference type="SAM" id="Phobius"/>
    </source>
</evidence>
<gene>
    <name evidence="5" type="ORF">I6N95_21445</name>
</gene>
<dbReference type="EMBL" id="JAEEGA010000017">
    <property type="protein sequence ID" value="MBP1043595.1"/>
    <property type="molecule type" value="Genomic_DNA"/>
</dbReference>
<evidence type="ECO:0000256" key="1">
    <source>
        <dbReference type="SAM" id="MobiDB-lite"/>
    </source>
</evidence>
<proteinExistence type="predicted"/>
<dbReference type="Pfam" id="PF06030">
    <property type="entry name" value="WxLIP_PGBD"/>
    <property type="match status" value="1"/>
</dbReference>
<dbReference type="Pfam" id="PF11797">
    <property type="entry name" value="WxLIP_HBD"/>
    <property type="match status" value="1"/>
</dbReference>
<keyword evidence="2" id="KW-0812">Transmembrane</keyword>
<dbReference type="AlphaFoldDB" id="A0A940P9N8"/>
<keyword evidence="6" id="KW-1185">Reference proteome</keyword>
<evidence type="ECO:0000313" key="6">
    <source>
        <dbReference type="Proteomes" id="UP000674938"/>
    </source>
</evidence>
<feature type="domain" description="WxL Interacting Protein peptidoglycan binding" evidence="3">
    <location>
        <begin position="41"/>
        <end position="159"/>
    </location>
</feature>
<feature type="compositionally biased region" description="Basic residues" evidence="1">
    <location>
        <begin position="360"/>
        <end position="369"/>
    </location>
</feature>
<evidence type="ECO:0000313" key="5">
    <source>
        <dbReference type="EMBL" id="MBP1043595.1"/>
    </source>
</evidence>
<feature type="transmembrane region" description="Helical" evidence="2">
    <location>
        <begin position="322"/>
        <end position="344"/>
    </location>
</feature>
<comment type="caution">
    <text evidence="5">The sequence shown here is derived from an EMBL/GenBank/DDBJ whole genome shotgun (WGS) entry which is preliminary data.</text>
</comment>
<protein>
    <submittedName>
        <fullName evidence="5">DUF916 and DUF3324 domain-containing protein</fullName>
    </submittedName>
</protein>
<keyword evidence="2" id="KW-0472">Membrane</keyword>
<feature type="region of interest" description="Disordered" evidence="1">
    <location>
        <begin position="348"/>
        <end position="369"/>
    </location>
</feature>